<name>A0A4R5DQ23_9BACT</name>
<dbReference type="Proteomes" id="UP000294850">
    <property type="component" value="Unassembled WGS sequence"/>
</dbReference>
<dbReference type="InterPro" id="IPR014917">
    <property type="entry name" value="DUF1800"/>
</dbReference>
<dbReference type="Pfam" id="PF08811">
    <property type="entry name" value="DUF1800"/>
    <property type="match status" value="1"/>
</dbReference>
<organism evidence="1 2">
    <name type="scientific">Dyadobacter psychrotolerans</name>
    <dbReference type="NCBI Taxonomy" id="2541721"/>
    <lineage>
        <taxon>Bacteria</taxon>
        <taxon>Pseudomonadati</taxon>
        <taxon>Bacteroidota</taxon>
        <taxon>Cytophagia</taxon>
        <taxon>Cytophagales</taxon>
        <taxon>Spirosomataceae</taxon>
        <taxon>Dyadobacter</taxon>
    </lineage>
</organism>
<dbReference type="OrthoDB" id="9772295at2"/>
<reference evidence="1 2" key="1">
    <citation type="submission" date="2019-03" db="EMBL/GenBank/DDBJ databases">
        <title>Dyadobacter AR-3-6 sp. nov., isolated from arctic soil.</title>
        <authorList>
            <person name="Chaudhary D.K."/>
        </authorList>
    </citation>
    <scope>NUCLEOTIDE SEQUENCE [LARGE SCALE GENOMIC DNA]</scope>
    <source>
        <strain evidence="1 2">AR-3-6</strain>
    </source>
</reference>
<evidence type="ECO:0000313" key="2">
    <source>
        <dbReference type="Proteomes" id="UP000294850"/>
    </source>
</evidence>
<sequence length="522" mass="59378">MASIDKFDKPLTSRQAAHLLRRLNFGGTKANIARLTGKSAETIVASFLTDTPVPPLPTDAAGKTFQDISWGAPGVDDAERNKNDSARRAFVKNWWIARMMTQKDNIIEKMTLFWQNHFVSTATDISDARFIYLQYQLLRKHALGNFRTFLIEITKDPAMLLYLDGNLNTVGKPNENYGRELQELFTIGQGNYDENDVKNAAKVLTGWRPTGFRSITSSAITVQFLSDQHDKTVKTFSSFYQNTSIQGRTGSGIPAGEAELADLIDMILKQEKTALFMVRKFYRWFVQSEISATVENEVIKPLAATFRKDYEIKPVLAQLFCSQHFYEDALIGSQIKSPLEFIIGTLLHFDQVVPDVVSDRTTFDLFTQYLAARAKELQMEVFDQSTVFGWRPYYDTDFYELWINSTTLALRGSFTDAIVAGSTKMKININSLETAKKVSVPSDPVILVNELTSTLFAFELPQNQRDYIIDEVLIPGLPRYEWTLEWNLYAADPNNTAKKNAVEMKIDELYLYLLRLAEYQMG</sequence>
<keyword evidence="2" id="KW-1185">Reference proteome</keyword>
<dbReference type="AlphaFoldDB" id="A0A4R5DQ23"/>
<dbReference type="EMBL" id="SMFL01000003">
    <property type="protein sequence ID" value="TDE16442.1"/>
    <property type="molecule type" value="Genomic_DNA"/>
</dbReference>
<comment type="caution">
    <text evidence="1">The sequence shown here is derived from an EMBL/GenBank/DDBJ whole genome shotgun (WGS) entry which is preliminary data.</text>
</comment>
<accession>A0A4R5DQ23</accession>
<protein>
    <submittedName>
        <fullName evidence="1">DUF1800 domain-containing protein</fullName>
    </submittedName>
</protein>
<gene>
    <name evidence="1" type="ORF">E0F88_09390</name>
</gene>
<evidence type="ECO:0000313" key="1">
    <source>
        <dbReference type="EMBL" id="TDE16442.1"/>
    </source>
</evidence>
<dbReference type="RefSeq" id="WP_131957976.1">
    <property type="nucleotide sequence ID" value="NZ_SMFL01000003.1"/>
</dbReference>
<proteinExistence type="predicted"/>